<keyword evidence="4" id="KW-1185">Reference proteome</keyword>
<evidence type="ECO:0000256" key="1">
    <source>
        <dbReference type="SAM" id="MobiDB-lite"/>
    </source>
</evidence>
<proteinExistence type="predicted"/>
<sequence>MQRLQTNRRRRARLVARRRRNFHVLRGSLSRWSRGRAAQLQSHTHPSSRFLTRGHLTRARQDERWRSHEEYDDERWIPRIRVDSHRRHDTTQDHLGTSLRRNRSHRSPSFMSGARALRRPAGAILFFHPFFILVDCPMYIPIRDHPSVHLKVTTT</sequence>
<keyword evidence="2" id="KW-0472">Membrane</keyword>
<dbReference type="HOGENOM" id="CLU_1696183_0_0_1"/>
<reference evidence="4" key="2">
    <citation type="submission" date="2015-01" db="EMBL/GenBank/DDBJ databases">
        <title>Evolutionary Origins and Diversification of the Mycorrhizal Mutualists.</title>
        <authorList>
            <consortium name="DOE Joint Genome Institute"/>
            <consortium name="Mycorrhizal Genomics Consortium"/>
            <person name="Kohler A."/>
            <person name="Kuo A."/>
            <person name="Nagy L.G."/>
            <person name="Floudas D."/>
            <person name="Copeland A."/>
            <person name="Barry K.W."/>
            <person name="Cichocki N."/>
            <person name="Veneault-Fourrey C."/>
            <person name="LaButti K."/>
            <person name="Lindquist E.A."/>
            <person name="Lipzen A."/>
            <person name="Lundell T."/>
            <person name="Morin E."/>
            <person name="Murat C."/>
            <person name="Riley R."/>
            <person name="Ohm R."/>
            <person name="Sun H."/>
            <person name="Tunlid A."/>
            <person name="Henrissat B."/>
            <person name="Grigoriev I.V."/>
            <person name="Hibbett D.S."/>
            <person name="Martin F."/>
        </authorList>
    </citation>
    <scope>NUCLEOTIDE SEQUENCE [LARGE SCALE GENOMIC DNA]</scope>
    <source>
        <strain evidence="4">F 1598</strain>
    </source>
</reference>
<reference evidence="3 4" key="1">
    <citation type="submission" date="2014-04" db="EMBL/GenBank/DDBJ databases">
        <authorList>
            <consortium name="DOE Joint Genome Institute"/>
            <person name="Kuo A."/>
            <person name="Tarkka M."/>
            <person name="Buscot F."/>
            <person name="Kohler A."/>
            <person name="Nagy L.G."/>
            <person name="Floudas D."/>
            <person name="Copeland A."/>
            <person name="Barry K.W."/>
            <person name="Cichocki N."/>
            <person name="Veneault-Fourrey C."/>
            <person name="LaButti K."/>
            <person name="Lindquist E.A."/>
            <person name="Lipzen A."/>
            <person name="Lundell T."/>
            <person name="Morin E."/>
            <person name="Murat C."/>
            <person name="Sun H."/>
            <person name="Tunlid A."/>
            <person name="Henrissat B."/>
            <person name="Grigoriev I.V."/>
            <person name="Hibbett D.S."/>
            <person name="Martin F."/>
            <person name="Nordberg H.P."/>
            <person name="Cantor M.N."/>
            <person name="Hua S.X."/>
        </authorList>
    </citation>
    <scope>NUCLEOTIDE SEQUENCE [LARGE SCALE GENOMIC DNA]</scope>
    <source>
        <strain evidence="3 4">F 1598</strain>
    </source>
</reference>
<dbReference type="EMBL" id="KN832976">
    <property type="protein sequence ID" value="KIM88746.1"/>
    <property type="molecule type" value="Genomic_DNA"/>
</dbReference>
<dbReference type="AlphaFoldDB" id="A0A0C3GDN3"/>
<dbReference type="InParanoid" id="A0A0C3GDN3"/>
<keyword evidence="2" id="KW-0812">Transmembrane</keyword>
<evidence type="ECO:0000313" key="4">
    <source>
        <dbReference type="Proteomes" id="UP000054166"/>
    </source>
</evidence>
<protein>
    <submittedName>
        <fullName evidence="3">Uncharacterized protein</fullName>
    </submittedName>
</protein>
<accession>A0A0C3GDN3</accession>
<gene>
    <name evidence="3" type="ORF">PILCRDRAFT_237386</name>
</gene>
<organism evidence="3 4">
    <name type="scientific">Piloderma croceum (strain F 1598)</name>
    <dbReference type="NCBI Taxonomy" id="765440"/>
    <lineage>
        <taxon>Eukaryota</taxon>
        <taxon>Fungi</taxon>
        <taxon>Dikarya</taxon>
        <taxon>Basidiomycota</taxon>
        <taxon>Agaricomycotina</taxon>
        <taxon>Agaricomycetes</taxon>
        <taxon>Agaricomycetidae</taxon>
        <taxon>Atheliales</taxon>
        <taxon>Atheliaceae</taxon>
        <taxon>Piloderma</taxon>
    </lineage>
</organism>
<name>A0A0C3GDN3_PILCF</name>
<feature type="transmembrane region" description="Helical" evidence="2">
    <location>
        <begin position="121"/>
        <end position="140"/>
    </location>
</feature>
<dbReference type="Proteomes" id="UP000054166">
    <property type="component" value="Unassembled WGS sequence"/>
</dbReference>
<feature type="region of interest" description="Disordered" evidence="1">
    <location>
        <begin position="87"/>
        <end position="111"/>
    </location>
</feature>
<keyword evidence="2" id="KW-1133">Transmembrane helix</keyword>
<evidence type="ECO:0000313" key="3">
    <source>
        <dbReference type="EMBL" id="KIM88746.1"/>
    </source>
</evidence>
<evidence type="ECO:0000256" key="2">
    <source>
        <dbReference type="SAM" id="Phobius"/>
    </source>
</evidence>